<dbReference type="AlphaFoldDB" id="A0A5C8ZS29"/>
<evidence type="ECO:0000313" key="3">
    <source>
        <dbReference type="EMBL" id="TXS91313.1"/>
    </source>
</evidence>
<dbReference type="InterPro" id="IPR029045">
    <property type="entry name" value="ClpP/crotonase-like_dom_sf"/>
</dbReference>
<evidence type="ECO:0000256" key="1">
    <source>
        <dbReference type="ARBA" id="ARBA00023098"/>
    </source>
</evidence>
<dbReference type="GO" id="GO:0006635">
    <property type="term" value="P:fatty acid beta-oxidation"/>
    <property type="evidence" value="ECO:0007669"/>
    <property type="project" value="TreeGrafter"/>
</dbReference>
<keyword evidence="2" id="KW-0456">Lyase</keyword>
<dbReference type="RefSeq" id="WP_148069547.1">
    <property type="nucleotide sequence ID" value="NZ_VRZA01000006.1"/>
</dbReference>
<accession>A0A5C8ZS29</accession>
<dbReference type="Proteomes" id="UP000321039">
    <property type="component" value="Unassembled WGS sequence"/>
</dbReference>
<dbReference type="CDD" id="cd06558">
    <property type="entry name" value="crotonase-like"/>
    <property type="match status" value="1"/>
</dbReference>
<dbReference type="PANTHER" id="PTHR11941:SF169">
    <property type="entry name" value="(7AS)-7A-METHYL-1,5-DIOXO-2,3,5,6,7,7A-HEXAHYDRO-1H-INDENE-CARBOXYL-COA HYDROLASE"/>
    <property type="match status" value="1"/>
</dbReference>
<dbReference type="PANTHER" id="PTHR11941">
    <property type="entry name" value="ENOYL-COA HYDRATASE-RELATED"/>
    <property type="match status" value="1"/>
</dbReference>
<dbReference type="SUPFAM" id="SSF52096">
    <property type="entry name" value="ClpP/crotonase"/>
    <property type="match status" value="1"/>
</dbReference>
<keyword evidence="4" id="KW-1185">Reference proteome</keyword>
<sequence length="250" mass="27004">MTAVFKTTISDGIAEMILDHPPVNAFDSAGWMSVAAEIDALGDNEAVRVIVIAAEGKGFCAGVDIKELAAHPERIVAVNKGNYETFRAIHQNPKPVIIALHGFVLGGGIGMAGAADILVASECVRFGVPEIDRGAMGGGAHLQRMFPVQKVRYMYFTGEFIDAAEAYRLGAVEKVVPKDELRETAREIAAKIAAKSPAMVKLAKEALTGIEDGNLEDKYRWEQGFTLEAYTVGDSQESRDAFVEKRDAKF</sequence>
<name>A0A5C8ZS29_9GAMM</name>
<dbReference type="InterPro" id="IPR001753">
    <property type="entry name" value="Enoyl-CoA_hydra/iso"/>
</dbReference>
<gene>
    <name evidence="3" type="ORF">FV139_16395</name>
</gene>
<dbReference type="Gene3D" id="3.90.226.10">
    <property type="entry name" value="2-enoyl-CoA Hydratase, Chain A, domain 1"/>
    <property type="match status" value="1"/>
</dbReference>
<evidence type="ECO:0000313" key="4">
    <source>
        <dbReference type="Proteomes" id="UP000321039"/>
    </source>
</evidence>
<reference evidence="3 4" key="1">
    <citation type="submission" date="2019-08" db="EMBL/GenBank/DDBJ databases">
        <title>Parahaliea maris sp. nov., isolated from the surface seawater.</title>
        <authorList>
            <person name="Liu Y."/>
        </authorList>
    </citation>
    <scope>NUCLEOTIDE SEQUENCE [LARGE SCALE GENOMIC DNA]</scope>
    <source>
        <strain evidence="3 4">HSLHS9</strain>
    </source>
</reference>
<dbReference type="GO" id="GO:0016829">
    <property type="term" value="F:lyase activity"/>
    <property type="evidence" value="ECO:0007669"/>
    <property type="project" value="UniProtKB-KW"/>
</dbReference>
<dbReference type="Pfam" id="PF00378">
    <property type="entry name" value="ECH_1"/>
    <property type="match status" value="1"/>
</dbReference>
<organism evidence="3 4">
    <name type="scientific">Parahaliea maris</name>
    <dbReference type="NCBI Taxonomy" id="2716870"/>
    <lineage>
        <taxon>Bacteria</taxon>
        <taxon>Pseudomonadati</taxon>
        <taxon>Pseudomonadota</taxon>
        <taxon>Gammaproteobacteria</taxon>
        <taxon>Cellvibrionales</taxon>
        <taxon>Halieaceae</taxon>
        <taxon>Parahaliea</taxon>
    </lineage>
</organism>
<evidence type="ECO:0000256" key="2">
    <source>
        <dbReference type="ARBA" id="ARBA00023239"/>
    </source>
</evidence>
<proteinExistence type="predicted"/>
<protein>
    <submittedName>
        <fullName evidence="3">Enoyl-CoA hydratase family protein</fullName>
    </submittedName>
</protein>
<dbReference type="EMBL" id="VRZA01000006">
    <property type="protein sequence ID" value="TXS91313.1"/>
    <property type="molecule type" value="Genomic_DNA"/>
</dbReference>
<keyword evidence="1" id="KW-0443">Lipid metabolism</keyword>
<comment type="caution">
    <text evidence="3">The sequence shown here is derived from an EMBL/GenBank/DDBJ whole genome shotgun (WGS) entry which is preliminary data.</text>
</comment>
<dbReference type="NCBIfam" id="NF005925">
    <property type="entry name" value="PRK07938.1"/>
    <property type="match status" value="1"/>
</dbReference>